<organism evidence="2 3">
    <name type="scientific">Candidatus Aeolococcus gillhamiae</name>
    <dbReference type="NCBI Taxonomy" id="3127015"/>
    <lineage>
        <taxon>Bacteria</taxon>
        <taxon>Bacillati</taxon>
        <taxon>Candidatus Dormiibacterota</taxon>
        <taxon>Candidatus Dormibacteria</taxon>
        <taxon>Candidatus Aeolococcales</taxon>
        <taxon>Candidatus Aeolococcaceae</taxon>
        <taxon>Candidatus Aeolococcus</taxon>
    </lineage>
</organism>
<dbReference type="AlphaFoldDB" id="A0A2W5Z430"/>
<dbReference type="SUPFAM" id="SSF52402">
    <property type="entry name" value="Adenine nucleotide alpha hydrolases-like"/>
    <property type="match status" value="1"/>
</dbReference>
<dbReference type="InterPro" id="IPR014729">
    <property type="entry name" value="Rossmann-like_a/b/a_fold"/>
</dbReference>
<dbReference type="GO" id="GO:0016740">
    <property type="term" value="F:transferase activity"/>
    <property type="evidence" value="ECO:0007669"/>
    <property type="project" value="UniProtKB-KW"/>
</dbReference>
<dbReference type="PANTHER" id="PTHR11807">
    <property type="entry name" value="ATPASES OF THE PP SUPERFAMILY-RELATED"/>
    <property type="match status" value="1"/>
</dbReference>
<gene>
    <name evidence="2" type="ORF">DLM65_09050</name>
</gene>
<sequence length="173" mass="18389">ARALGYDAVVTGHNLDDEAAVLLGNVLRWDLSYLGRQLPVLPGGDGFVKKIKPLVRLGEREMAAYCVLRGIDYIVEECPMAAGNKHLGYKELLNEVEVRSPGTKAAFYSGFLDRVAPMVAGAAEREREDLHPCPGCGSPTVAGVCAFCKLVQVATRPPPNGDDAAAASVTGHK</sequence>
<dbReference type="GO" id="GO:0002144">
    <property type="term" value="C:cytosolic tRNA wobble base thiouridylase complex"/>
    <property type="evidence" value="ECO:0007669"/>
    <property type="project" value="TreeGrafter"/>
</dbReference>
<dbReference type="EMBL" id="QHBU01000172">
    <property type="protein sequence ID" value="PZR80109.1"/>
    <property type="molecule type" value="Genomic_DNA"/>
</dbReference>
<dbReference type="PANTHER" id="PTHR11807:SF27">
    <property type="entry name" value="TRNA-5-METHYLURIDINE(54) 2-SULFURTRANSFERASE"/>
    <property type="match status" value="1"/>
</dbReference>
<keyword evidence="1" id="KW-0808">Transferase</keyword>
<evidence type="ECO:0000313" key="2">
    <source>
        <dbReference type="EMBL" id="PZR80109.1"/>
    </source>
</evidence>
<dbReference type="GO" id="GO:0002143">
    <property type="term" value="P:tRNA wobble position uridine thiolation"/>
    <property type="evidence" value="ECO:0007669"/>
    <property type="project" value="TreeGrafter"/>
</dbReference>
<accession>A0A2W5Z430</accession>
<dbReference type="GO" id="GO:0000049">
    <property type="term" value="F:tRNA binding"/>
    <property type="evidence" value="ECO:0007669"/>
    <property type="project" value="TreeGrafter"/>
</dbReference>
<protein>
    <submittedName>
        <fullName evidence="2">tRNA(Ile)-lysidine synthetase</fullName>
    </submittedName>
</protein>
<comment type="caution">
    <text evidence="2">The sequence shown here is derived from an EMBL/GenBank/DDBJ whole genome shotgun (WGS) entry which is preliminary data.</text>
</comment>
<reference evidence="2 3" key="1">
    <citation type="journal article" date="2017" name="Nature">
        <title>Atmospheric trace gases support primary production in Antarctic desert surface soil.</title>
        <authorList>
            <person name="Ji M."/>
            <person name="Greening C."/>
            <person name="Vanwonterghem I."/>
            <person name="Carere C.R."/>
            <person name="Bay S.K."/>
            <person name="Steen J.A."/>
            <person name="Montgomery K."/>
            <person name="Lines T."/>
            <person name="Beardall J."/>
            <person name="van Dorst J."/>
            <person name="Snape I."/>
            <person name="Stott M.B."/>
            <person name="Hugenholtz P."/>
            <person name="Ferrari B.C."/>
        </authorList>
    </citation>
    <scope>NUCLEOTIDE SEQUENCE [LARGE SCALE GENOMIC DNA]</scope>
    <source>
        <strain evidence="2">RRmetagenome_bin12</strain>
    </source>
</reference>
<proteinExistence type="predicted"/>
<evidence type="ECO:0000313" key="3">
    <source>
        <dbReference type="Proteomes" id="UP000248724"/>
    </source>
</evidence>
<dbReference type="Proteomes" id="UP000248724">
    <property type="component" value="Unassembled WGS sequence"/>
</dbReference>
<name>A0A2W5Z430_9BACT</name>
<feature type="non-terminal residue" evidence="2">
    <location>
        <position position="1"/>
    </location>
</feature>
<evidence type="ECO:0000256" key="1">
    <source>
        <dbReference type="ARBA" id="ARBA00022679"/>
    </source>
</evidence>
<dbReference type="Gene3D" id="3.40.50.620">
    <property type="entry name" value="HUPs"/>
    <property type="match status" value="1"/>
</dbReference>